<evidence type="ECO:0000313" key="2">
    <source>
        <dbReference type="EMBL" id="MPC47588.1"/>
    </source>
</evidence>
<feature type="compositionally biased region" description="Polar residues" evidence="1">
    <location>
        <begin position="57"/>
        <end position="68"/>
    </location>
</feature>
<proteinExistence type="predicted"/>
<gene>
    <name evidence="2" type="ORF">E2C01_041338</name>
</gene>
<dbReference type="AlphaFoldDB" id="A0A5B7FRM8"/>
<evidence type="ECO:0000313" key="3">
    <source>
        <dbReference type="Proteomes" id="UP000324222"/>
    </source>
</evidence>
<protein>
    <submittedName>
        <fullName evidence="2">Uncharacterized protein</fullName>
    </submittedName>
</protein>
<accession>A0A5B7FRM8</accession>
<dbReference type="Proteomes" id="UP000324222">
    <property type="component" value="Unassembled WGS sequence"/>
</dbReference>
<reference evidence="2 3" key="1">
    <citation type="submission" date="2019-05" db="EMBL/GenBank/DDBJ databases">
        <title>Another draft genome of Portunus trituberculatus and its Hox gene families provides insights of decapod evolution.</title>
        <authorList>
            <person name="Jeong J.-H."/>
            <person name="Song I."/>
            <person name="Kim S."/>
            <person name="Choi T."/>
            <person name="Kim D."/>
            <person name="Ryu S."/>
            <person name="Kim W."/>
        </authorList>
    </citation>
    <scope>NUCLEOTIDE SEQUENCE [LARGE SCALE GENOMIC DNA]</scope>
    <source>
        <tissue evidence="2">Muscle</tissue>
    </source>
</reference>
<keyword evidence="3" id="KW-1185">Reference proteome</keyword>
<sequence length="77" mass="8374">MAKCLRLYVVGFEPTRGRLPNPTLTTLSTMPPPHGDSCSYNGEIPQSSKKAEGENSVFVSGNNKSTISGGYRERVKE</sequence>
<feature type="region of interest" description="Disordered" evidence="1">
    <location>
        <begin position="21"/>
        <end position="77"/>
    </location>
</feature>
<organism evidence="2 3">
    <name type="scientific">Portunus trituberculatus</name>
    <name type="common">Swimming crab</name>
    <name type="synonym">Neptunus trituberculatus</name>
    <dbReference type="NCBI Taxonomy" id="210409"/>
    <lineage>
        <taxon>Eukaryota</taxon>
        <taxon>Metazoa</taxon>
        <taxon>Ecdysozoa</taxon>
        <taxon>Arthropoda</taxon>
        <taxon>Crustacea</taxon>
        <taxon>Multicrustacea</taxon>
        <taxon>Malacostraca</taxon>
        <taxon>Eumalacostraca</taxon>
        <taxon>Eucarida</taxon>
        <taxon>Decapoda</taxon>
        <taxon>Pleocyemata</taxon>
        <taxon>Brachyura</taxon>
        <taxon>Eubrachyura</taxon>
        <taxon>Portunoidea</taxon>
        <taxon>Portunidae</taxon>
        <taxon>Portuninae</taxon>
        <taxon>Portunus</taxon>
    </lineage>
</organism>
<dbReference type="EMBL" id="VSRR010007817">
    <property type="protein sequence ID" value="MPC47588.1"/>
    <property type="molecule type" value="Genomic_DNA"/>
</dbReference>
<feature type="compositionally biased region" description="Polar residues" evidence="1">
    <location>
        <begin position="38"/>
        <end position="48"/>
    </location>
</feature>
<evidence type="ECO:0000256" key="1">
    <source>
        <dbReference type="SAM" id="MobiDB-lite"/>
    </source>
</evidence>
<name>A0A5B7FRM8_PORTR</name>
<comment type="caution">
    <text evidence="2">The sequence shown here is derived from an EMBL/GenBank/DDBJ whole genome shotgun (WGS) entry which is preliminary data.</text>
</comment>